<dbReference type="AlphaFoldDB" id="A0A1F6YLP5"/>
<evidence type="ECO:0000313" key="6">
    <source>
        <dbReference type="EMBL" id="OGJ07240.1"/>
    </source>
</evidence>
<keyword evidence="2" id="KW-0813">Transport</keyword>
<evidence type="ECO:0000256" key="1">
    <source>
        <dbReference type="ARBA" id="ARBA00005695"/>
    </source>
</evidence>
<sequence>MNSWIRNFKLPKKEEINSVFAAFSKKERVIFIVLLLTLLISTVSILQSINKSLMVQVPFHGGSISEGIIGQARFINPLLANSPADQDLVSLIYSGLMRKNSDGTVTPDLAEKYEMSKNGLIYTFTLKNKIYFHDGQPVTVDDVIFTINETKDSIIKSPRKVDWDGVSVIKIDDTTIQFTLKQPYSSFLENATLGIMPAALWNNVPIELNNANTNPVGSGPYMIKNIIKESSGVINYYELAAFDKFALGEPYIQTMNLYFYSNENDLIQALEKRTVNQISSITPLNADILKERNYKIESSVLPRVFGLFFNQNQNRLFTDKVVTGAIDQAIDKDKIIREMLFGYGVEIDGPIPPNIIAYQKLAGENKTPHEEILKNVENTLAKNGWTKGTDGFLQKTTTDKNKKKTTTTLQFSISTGNAPELTKTAELIKQDLSAVGVKVDIKTFELGNLNQSVIRPRQYDTLLFGQIINRESDLFAFWHSSQRKDPGFNVAIYTNPRVDKILEEAFTTINEQERIKKYAQFESEIKKDMPAIFLYSPNFVYVILDELKGFSISHIISPADRFSNIYSWYTKTQDVWKIFDK</sequence>
<dbReference type="PIRSF" id="PIRSF002741">
    <property type="entry name" value="MppA"/>
    <property type="match status" value="1"/>
</dbReference>
<keyword evidence="4" id="KW-0472">Membrane</keyword>
<keyword evidence="3" id="KW-0732">Signal</keyword>
<dbReference type="SUPFAM" id="SSF53850">
    <property type="entry name" value="Periplasmic binding protein-like II"/>
    <property type="match status" value="1"/>
</dbReference>
<keyword evidence="4" id="KW-1133">Transmembrane helix</keyword>
<dbReference type="Gene3D" id="3.90.76.10">
    <property type="entry name" value="Dipeptide-binding Protein, Domain 1"/>
    <property type="match status" value="1"/>
</dbReference>
<dbReference type="GO" id="GO:0042597">
    <property type="term" value="C:periplasmic space"/>
    <property type="evidence" value="ECO:0007669"/>
    <property type="project" value="UniProtKB-ARBA"/>
</dbReference>
<accession>A0A1F6YLP5</accession>
<reference evidence="6 7" key="1">
    <citation type="journal article" date="2016" name="Nat. Commun.">
        <title>Thousands of microbial genomes shed light on interconnected biogeochemical processes in an aquifer system.</title>
        <authorList>
            <person name="Anantharaman K."/>
            <person name="Brown C.T."/>
            <person name="Hug L.A."/>
            <person name="Sharon I."/>
            <person name="Castelle C.J."/>
            <person name="Probst A.J."/>
            <person name="Thomas B.C."/>
            <person name="Singh A."/>
            <person name="Wilkins M.J."/>
            <person name="Karaoz U."/>
            <person name="Brodie E.L."/>
            <person name="Williams K.H."/>
            <person name="Hubbard S.S."/>
            <person name="Banfield J.F."/>
        </authorList>
    </citation>
    <scope>NUCLEOTIDE SEQUENCE [LARGE SCALE GENOMIC DNA]</scope>
</reference>
<feature type="transmembrane region" description="Helical" evidence="4">
    <location>
        <begin position="29"/>
        <end position="49"/>
    </location>
</feature>
<dbReference type="InterPro" id="IPR039424">
    <property type="entry name" value="SBP_5"/>
</dbReference>
<evidence type="ECO:0000256" key="2">
    <source>
        <dbReference type="ARBA" id="ARBA00022448"/>
    </source>
</evidence>
<dbReference type="EMBL" id="MFVZ01000016">
    <property type="protein sequence ID" value="OGJ07240.1"/>
    <property type="molecule type" value="Genomic_DNA"/>
</dbReference>
<evidence type="ECO:0000256" key="4">
    <source>
        <dbReference type="SAM" id="Phobius"/>
    </source>
</evidence>
<dbReference type="GO" id="GO:0043190">
    <property type="term" value="C:ATP-binding cassette (ABC) transporter complex"/>
    <property type="evidence" value="ECO:0007669"/>
    <property type="project" value="InterPro"/>
</dbReference>
<feature type="domain" description="Solute-binding protein family 5" evidence="5">
    <location>
        <begin position="104"/>
        <end position="473"/>
    </location>
</feature>
<dbReference type="PANTHER" id="PTHR30290:SF9">
    <property type="entry name" value="OLIGOPEPTIDE-BINDING PROTEIN APPA"/>
    <property type="match status" value="1"/>
</dbReference>
<protein>
    <recommendedName>
        <fullName evidence="5">Solute-binding protein family 5 domain-containing protein</fullName>
    </recommendedName>
</protein>
<dbReference type="InterPro" id="IPR000914">
    <property type="entry name" value="SBP_5_dom"/>
</dbReference>
<evidence type="ECO:0000259" key="5">
    <source>
        <dbReference type="Pfam" id="PF00496"/>
    </source>
</evidence>
<proteinExistence type="inferred from homology"/>
<dbReference type="GO" id="GO:0015833">
    <property type="term" value="P:peptide transport"/>
    <property type="evidence" value="ECO:0007669"/>
    <property type="project" value="TreeGrafter"/>
</dbReference>
<dbReference type="Proteomes" id="UP000178138">
    <property type="component" value="Unassembled WGS sequence"/>
</dbReference>
<comment type="caution">
    <text evidence="6">The sequence shown here is derived from an EMBL/GenBank/DDBJ whole genome shotgun (WGS) entry which is preliminary data.</text>
</comment>
<gene>
    <name evidence="6" type="ORF">A2225_01735</name>
</gene>
<dbReference type="Pfam" id="PF00496">
    <property type="entry name" value="SBP_bac_5"/>
    <property type="match status" value="1"/>
</dbReference>
<dbReference type="InterPro" id="IPR030678">
    <property type="entry name" value="Peptide/Ni-bd"/>
</dbReference>
<keyword evidence="4" id="KW-0812">Transmembrane</keyword>
<organism evidence="6 7">
    <name type="scientific">Candidatus Nomurabacteria bacterium RIFOXYA2_FULL_42_12</name>
    <dbReference type="NCBI Taxonomy" id="1801801"/>
    <lineage>
        <taxon>Bacteria</taxon>
        <taxon>Candidatus Nomuraibacteriota</taxon>
    </lineage>
</organism>
<comment type="similarity">
    <text evidence="1">Belongs to the bacterial solute-binding protein 5 family.</text>
</comment>
<dbReference type="PANTHER" id="PTHR30290">
    <property type="entry name" value="PERIPLASMIC BINDING COMPONENT OF ABC TRANSPORTER"/>
    <property type="match status" value="1"/>
</dbReference>
<dbReference type="Gene3D" id="3.40.190.10">
    <property type="entry name" value="Periplasmic binding protein-like II"/>
    <property type="match status" value="1"/>
</dbReference>
<dbReference type="Gene3D" id="3.10.105.10">
    <property type="entry name" value="Dipeptide-binding Protein, Domain 3"/>
    <property type="match status" value="1"/>
</dbReference>
<name>A0A1F6YLP5_9BACT</name>
<evidence type="ECO:0000313" key="7">
    <source>
        <dbReference type="Proteomes" id="UP000178138"/>
    </source>
</evidence>
<evidence type="ECO:0000256" key="3">
    <source>
        <dbReference type="ARBA" id="ARBA00022729"/>
    </source>
</evidence>
<dbReference type="GO" id="GO:1904680">
    <property type="term" value="F:peptide transmembrane transporter activity"/>
    <property type="evidence" value="ECO:0007669"/>
    <property type="project" value="TreeGrafter"/>
</dbReference>